<evidence type="ECO:0000313" key="3">
    <source>
        <dbReference type="EMBL" id="OXV09091.1"/>
    </source>
</evidence>
<gene>
    <name evidence="3" type="ORF">Egran_03146</name>
</gene>
<organism evidence="3 4">
    <name type="scientific">Elaphomyces granulatus</name>
    <dbReference type="NCBI Taxonomy" id="519963"/>
    <lineage>
        <taxon>Eukaryota</taxon>
        <taxon>Fungi</taxon>
        <taxon>Dikarya</taxon>
        <taxon>Ascomycota</taxon>
        <taxon>Pezizomycotina</taxon>
        <taxon>Eurotiomycetes</taxon>
        <taxon>Eurotiomycetidae</taxon>
        <taxon>Eurotiales</taxon>
        <taxon>Elaphomycetaceae</taxon>
        <taxon>Elaphomyces</taxon>
    </lineage>
</organism>
<dbReference type="OrthoDB" id="5420895at2759"/>
<dbReference type="Pfam" id="PF24355">
    <property type="entry name" value="DUF7514"/>
    <property type="match status" value="1"/>
</dbReference>
<dbReference type="PANTHER" id="PTHR39611:SF2">
    <property type="entry name" value="HYDROXYPROLINE-RICH GLYCOPROTEIN DZ-HRGP"/>
    <property type="match status" value="1"/>
</dbReference>
<feature type="compositionally biased region" description="Pro residues" evidence="1">
    <location>
        <begin position="298"/>
        <end position="307"/>
    </location>
</feature>
<comment type="caution">
    <text evidence="3">The sequence shown here is derived from an EMBL/GenBank/DDBJ whole genome shotgun (WGS) entry which is preliminary data.</text>
</comment>
<protein>
    <recommendedName>
        <fullName evidence="2">DUF7514 domain-containing protein</fullName>
    </recommendedName>
</protein>
<evidence type="ECO:0000313" key="4">
    <source>
        <dbReference type="Proteomes" id="UP000243515"/>
    </source>
</evidence>
<proteinExistence type="predicted"/>
<feature type="compositionally biased region" description="Basic and acidic residues" evidence="1">
    <location>
        <begin position="229"/>
        <end position="242"/>
    </location>
</feature>
<dbReference type="InterPro" id="IPR055936">
    <property type="entry name" value="DUF7514"/>
</dbReference>
<sequence length="553" mass="61927">MSEVWELVPRAPNSMASSNSREFWGTLVRPDKTAAPLLERLCLGIAHVMVSGSSSLLDNRFTDEHGAPQPSLEHGSGTPELIPEKLAAFYREAGGNYDTLFLETKGPSLSFIYKSLGCFHTLQPTSNPFDPPSIPALLPLGFVRWQTIQILLCPDEHARYLQNAVKQWDIPNGDGGYFPKEIPRDSFPAVPDPDMVEWHEHVGKQLEQEYQSRHTPRPFAGDSRRHRTDSRSQSDLDHDGYRPKAFSHHPKTRSKDDLHGRRRQRSVESWPPATSQYTKGHDYSTTARKTNGSRTASPRPPTPPPRPGTHLKTKTRRSNSKGPSSHRQGPAPTVTVESDTSSDGHGSSTSSSSSENRIPRRRRGSSDDDRRSRRPMYFSPVREDILRRHSHDATHGRSYDHSSYPPNTKRERHTLRPERAEHQVPSNLPYDELHPPKYTKPSTMKFREYFFDQSGRLSPTPTMEPVGRAYTFSPSGNGGNIHRSTHHSRYADEPPLEKGARRKSSTTGTSGGPQSGSGDSGSEPRSSAGFGVGHQRWESPSHVGGRRVHRYDG</sequence>
<feature type="domain" description="DUF7514" evidence="2">
    <location>
        <begin position="25"/>
        <end position="202"/>
    </location>
</feature>
<feature type="compositionally biased region" description="Basic and acidic residues" evidence="1">
    <location>
        <begin position="381"/>
        <end position="400"/>
    </location>
</feature>
<reference evidence="3 4" key="1">
    <citation type="journal article" date="2015" name="Environ. Microbiol.">
        <title>Metagenome sequence of Elaphomyces granulatus from sporocarp tissue reveals Ascomycota ectomycorrhizal fingerprints of genome expansion and a Proteobacteria-rich microbiome.</title>
        <authorList>
            <person name="Quandt C.A."/>
            <person name="Kohler A."/>
            <person name="Hesse C.N."/>
            <person name="Sharpton T.J."/>
            <person name="Martin F."/>
            <person name="Spatafora J.W."/>
        </authorList>
    </citation>
    <scope>NUCLEOTIDE SEQUENCE [LARGE SCALE GENOMIC DNA]</scope>
    <source>
        <strain evidence="3 4">OSC145934</strain>
    </source>
</reference>
<feature type="compositionally biased region" description="Gly residues" evidence="1">
    <location>
        <begin position="509"/>
        <end position="519"/>
    </location>
</feature>
<dbReference type="PANTHER" id="PTHR39611">
    <property type="entry name" value="HYDROXYPROLINE-RICH GLYCOPROTEIN DZ-HRGP-RELATED"/>
    <property type="match status" value="1"/>
</dbReference>
<feature type="region of interest" description="Disordered" evidence="1">
    <location>
        <begin position="456"/>
        <end position="553"/>
    </location>
</feature>
<dbReference type="EMBL" id="NPHW01003718">
    <property type="protein sequence ID" value="OXV09091.1"/>
    <property type="molecule type" value="Genomic_DNA"/>
</dbReference>
<feature type="compositionally biased region" description="Basic and acidic residues" evidence="1">
    <location>
        <begin position="489"/>
        <end position="499"/>
    </location>
</feature>
<feature type="compositionally biased region" description="Low complexity" evidence="1">
    <location>
        <begin position="338"/>
        <end position="356"/>
    </location>
</feature>
<dbReference type="Proteomes" id="UP000243515">
    <property type="component" value="Unassembled WGS sequence"/>
</dbReference>
<feature type="compositionally biased region" description="Polar residues" evidence="1">
    <location>
        <begin position="272"/>
        <end position="290"/>
    </location>
</feature>
<keyword evidence="4" id="KW-1185">Reference proteome</keyword>
<feature type="region of interest" description="Disordered" evidence="1">
    <location>
        <begin position="206"/>
        <end position="439"/>
    </location>
</feature>
<evidence type="ECO:0000256" key="1">
    <source>
        <dbReference type="SAM" id="MobiDB-lite"/>
    </source>
</evidence>
<feature type="compositionally biased region" description="Basic residues" evidence="1">
    <location>
        <begin position="544"/>
        <end position="553"/>
    </location>
</feature>
<accession>A0A232LY54</accession>
<dbReference type="AlphaFoldDB" id="A0A232LY54"/>
<feature type="compositionally biased region" description="Basic residues" evidence="1">
    <location>
        <begin position="309"/>
        <end position="319"/>
    </location>
</feature>
<evidence type="ECO:0000259" key="2">
    <source>
        <dbReference type="Pfam" id="PF24355"/>
    </source>
</evidence>
<name>A0A232LY54_9EURO</name>
<feature type="region of interest" description="Disordered" evidence="1">
    <location>
        <begin position="60"/>
        <end position="79"/>
    </location>
</feature>